<protein>
    <submittedName>
        <fullName evidence="1">Uncharacterized protein</fullName>
    </submittedName>
</protein>
<evidence type="ECO:0000313" key="1">
    <source>
        <dbReference type="EMBL" id="MPC47368.1"/>
    </source>
</evidence>
<accession>A0A5B7FR10</accession>
<comment type="caution">
    <text evidence="1">The sequence shown here is derived from an EMBL/GenBank/DDBJ whole genome shotgun (WGS) entry which is preliminary data.</text>
</comment>
<evidence type="ECO:0000313" key="2">
    <source>
        <dbReference type="Proteomes" id="UP000324222"/>
    </source>
</evidence>
<name>A0A5B7FR10_PORTR</name>
<reference evidence="1 2" key="1">
    <citation type="submission" date="2019-05" db="EMBL/GenBank/DDBJ databases">
        <title>Another draft genome of Portunus trituberculatus and its Hox gene families provides insights of decapod evolution.</title>
        <authorList>
            <person name="Jeong J.-H."/>
            <person name="Song I."/>
            <person name="Kim S."/>
            <person name="Choi T."/>
            <person name="Kim D."/>
            <person name="Ryu S."/>
            <person name="Kim W."/>
        </authorList>
    </citation>
    <scope>NUCLEOTIDE SEQUENCE [LARGE SCALE GENOMIC DNA]</scope>
    <source>
        <tissue evidence="1">Muscle</tissue>
    </source>
</reference>
<sequence>MSRVVSGCLGGLALATQRLGDTRGERAPRRGRPPVITVLVQLGVECLRSVVGKNLRELHVRLAQGCRVLSALSEKQVRPISRRSSLESRSYKYGFVCSYLRRLSCAQFLIFTPANDHTSPVTRSLRKRESGTPSFITEYRASLSINLDADKRERTIVPSLRSGKRVVVWNTATAMWAASQRLDCQQTDGGSIVPLCLSDSRVVTK</sequence>
<dbReference type="AlphaFoldDB" id="A0A5B7FR10"/>
<dbReference type="EMBL" id="VSRR010007703">
    <property type="protein sequence ID" value="MPC47368.1"/>
    <property type="molecule type" value="Genomic_DNA"/>
</dbReference>
<proteinExistence type="predicted"/>
<organism evidence="1 2">
    <name type="scientific">Portunus trituberculatus</name>
    <name type="common">Swimming crab</name>
    <name type="synonym">Neptunus trituberculatus</name>
    <dbReference type="NCBI Taxonomy" id="210409"/>
    <lineage>
        <taxon>Eukaryota</taxon>
        <taxon>Metazoa</taxon>
        <taxon>Ecdysozoa</taxon>
        <taxon>Arthropoda</taxon>
        <taxon>Crustacea</taxon>
        <taxon>Multicrustacea</taxon>
        <taxon>Malacostraca</taxon>
        <taxon>Eumalacostraca</taxon>
        <taxon>Eucarida</taxon>
        <taxon>Decapoda</taxon>
        <taxon>Pleocyemata</taxon>
        <taxon>Brachyura</taxon>
        <taxon>Eubrachyura</taxon>
        <taxon>Portunoidea</taxon>
        <taxon>Portunidae</taxon>
        <taxon>Portuninae</taxon>
        <taxon>Portunus</taxon>
    </lineage>
</organism>
<dbReference type="Proteomes" id="UP000324222">
    <property type="component" value="Unassembled WGS sequence"/>
</dbReference>
<gene>
    <name evidence="1" type="ORF">E2C01_041112</name>
</gene>
<keyword evidence="2" id="KW-1185">Reference proteome</keyword>